<sequence>MPQFDILSFFNHALWFFAFFNCVYCVILIIGLFNLISLFKIRNTLL</sequence>
<gene>
    <name evidence="2" type="primary">atp8</name>
</gene>
<dbReference type="EMBL" id="MZ156064">
    <property type="protein sequence ID" value="QWK44975.1"/>
    <property type="molecule type" value="Genomic_DNA"/>
</dbReference>
<keyword evidence="1" id="KW-0812">Transmembrane</keyword>
<feature type="transmembrane region" description="Helical" evidence="1">
    <location>
        <begin position="12"/>
        <end position="36"/>
    </location>
</feature>
<name>A0A8F0K1A2_9PHAE</name>
<reference evidence="2" key="1">
    <citation type="journal article" date="2021" name="Genome Biol. Evol.">
        <title>Genomic rearrangements and sequence evolution across brown algal organelles.</title>
        <authorList>
            <person name="Starko S."/>
            <person name="Bringloe T.T."/>
            <person name="Gomez M.S."/>
            <person name="Darby H."/>
            <person name="Graham S.W."/>
            <person name="Martone P.T."/>
        </authorList>
    </citation>
    <scope>NUCLEOTIDE SEQUENCE</scope>
</reference>
<keyword evidence="1" id="KW-0472">Membrane</keyword>
<keyword evidence="1" id="KW-1133">Transmembrane helix</keyword>
<keyword evidence="2" id="KW-0496">Mitochondrion</keyword>
<dbReference type="AlphaFoldDB" id="A0A8F0K1A2"/>
<geneLocation type="mitochondrion" evidence="2"/>
<protein>
    <submittedName>
        <fullName evidence="2">ATPase subunit 8</fullName>
    </submittedName>
</protein>
<proteinExistence type="predicted"/>
<accession>A0A8F0K1A2</accession>
<evidence type="ECO:0000313" key="2">
    <source>
        <dbReference type="EMBL" id="QWK44975.1"/>
    </source>
</evidence>
<evidence type="ECO:0000256" key="1">
    <source>
        <dbReference type="SAM" id="Phobius"/>
    </source>
</evidence>
<organism evidence="2">
    <name type="scientific">Protohalopteris sp</name>
    <dbReference type="NCBI Taxonomy" id="2843287"/>
    <lineage>
        <taxon>Eukaryota</taxon>
        <taxon>Sar</taxon>
        <taxon>Stramenopiles</taxon>
        <taxon>Ochrophyta</taxon>
        <taxon>PX clade</taxon>
        <taxon>Phaeophyceae</taxon>
        <taxon>Sphacelariales</taxon>
        <taxon>Stypocaulaceae</taxon>
        <taxon>Protohalopteris</taxon>
    </lineage>
</organism>